<evidence type="ECO:0000259" key="9">
    <source>
        <dbReference type="PROSITE" id="PS50021"/>
    </source>
</evidence>
<dbReference type="Pfam" id="PF00307">
    <property type="entry name" value="CH"/>
    <property type="match status" value="2"/>
</dbReference>
<dbReference type="SUPFAM" id="SSF46966">
    <property type="entry name" value="Spectrin repeat"/>
    <property type="match status" value="43"/>
</dbReference>
<feature type="coiled-coil region" evidence="7">
    <location>
        <begin position="7922"/>
        <end position="7949"/>
    </location>
</feature>
<feature type="coiled-coil region" evidence="7">
    <location>
        <begin position="6069"/>
        <end position="6096"/>
    </location>
</feature>
<feature type="coiled-coil region" evidence="7">
    <location>
        <begin position="1670"/>
        <end position="1708"/>
    </location>
</feature>
<feature type="coiled-coil region" evidence="7">
    <location>
        <begin position="3026"/>
        <end position="3071"/>
    </location>
</feature>
<keyword evidence="3" id="KW-0677">Repeat</keyword>
<feature type="domain" description="Calponin-homology (CH)" evidence="9">
    <location>
        <begin position="27"/>
        <end position="134"/>
    </location>
</feature>
<keyword evidence="5" id="KW-0009">Actin-binding</keyword>
<feature type="coiled-coil region" evidence="7">
    <location>
        <begin position="6122"/>
        <end position="6149"/>
    </location>
</feature>
<evidence type="ECO:0000256" key="2">
    <source>
        <dbReference type="ARBA" id="ARBA00022553"/>
    </source>
</evidence>
<evidence type="ECO:0000256" key="3">
    <source>
        <dbReference type="ARBA" id="ARBA00022737"/>
    </source>
</evidence>
<evidence type="ECO:0000256" key="6">
    <source>
        <dbReference type="ARBA" id="ARBA00023242"/>
    </source>
</evidence>
<dbReference type="Gene3D" id="1.20.58.60">
    <property type="match status" value="29"/>
</dbReference>
<feature type="coiled-coil region" evidence="7">
    <location>
        <begin position="6622"/>
        <end position="6670"/>
    </location>
</feature>
<feature type="coiled-coil region" evidence="7">
    <location>
        <begin position="5052"/>
        <end position="5079"/>
    </location>
</feature>
<dbReference type="CDD" id="cd21241">
    <property type="entry name" value="CH_SYNE1_rpt1"/>
    <property type="match status" value="1"/>
</dbReference>
<feature type="coiled-coil region" evidence="7">
    <location>
        <begin position="7167"/>
        <end position="7201"/>
    </location>
</feature>
<proteinExistence type="predicted"/>
<dbReference type="InterPro" id="IPR002017">
    <property type="entry name" value="Spectrin_repeat"/>
</dbReference>
<organism evidence="10 11">
    <name type="scientific">Apodemus speciosus</name>
    <name type="common">Large Japanese field mouse</name>
    <dbReference type="NCBI Taxonomy" id="105296"/>
    <lineage>
        <taxon>Eukaryota</taxon>
        <taxon>Metazoa</taxon>
        <taxon>Chordata</taxon>
        <taxon>Craniata</taxon>
        <taxon>Vertebrata</taxon>
        <taxon>Euteleostomi</taxon>
        <taxon>Mammalia</taxon>
        <taxon>Eutheria</taxon>
        <taxon>Euarchontoglires</taxon>
        <taxon>Glires</taxon>
        <taxon>Rodentia</taxon>
        <taxon>Myomorpha</taxon>
        <taxon>Muroidea</taxon>
        <taxon>Muridae</taxon>
        <taxon>Murinae</taxon>
        <taxon>Apodemus</taxon>
    </lineage>
</organism>
<evidence type="ECO:0000313" key="10">
    <source>
        <dbReference type="EMBL" id="GAB1294893.1"/>
    </source>
</evidence>
<dbReference type="InterPro" id="IPR057057">
    <property type="entry name" value="Spectrin_SYNE1"/>
</dbReference>
<keyword evidence="6" id="KW-0539">Nucleus</keyword>
<feature type="region of interest" description="Disordered" evidence="8">
    <location>
        <begin position="7950"/>
        <end position="7971"/>
    </location>
</feature>
<feature type="coiled-coil region" evidence="7">
    <location>
        <begin position="5446"/>
        <end position="5473"/>
    </location>
</feature>
<dbReference type="InterPro" id="IPR047290">
    <property type="entry name" value="CH_SYNE1_rpt1"/>
</dbReference>
<keyword evidence="7" id="KW-0175">Coiled coil</keyword>
<dbReference type="InterPro" id="IPR047291">
    <property type="entry name" value="CH_SYNE1_rpt2"/>
</dbReference>
<dbReference type="Pfam" id="PF25803">
    <property type="entry name" value="Spectrin_SYNE1_2"/>
    <property type="match status" value="1"/>
</dbReference>
<dbReference type="CDD" id="cd00176">
    <property type="entry name" value="SPEC"/>
    <property type="match status" value="6"/>
</dbReference>
<dbReference type="InterPro" id="IPR018159">
    <property type="entry name" value="Spectrin/alpha-actinin"/>
</dbReference>
<dbReference type="Pfam" id="PF00435">
    <property type="entry name" value="Spectrin"/>
    <property type="match status" value="9"/>
</dbReference>
<dbReference type="Pfam" id="PF25034">
    <property type="entry name" value="Spectrin_SYNE1"/>
    <property type="match status" value="1"/>
</dbReference>
<feature type="coiled-coil region" evidence="7">
    <location>
        <begin position="4367"/>
        <end position="4394"/>
    </location>
</feature>
<dbReference type="InterPro" id="IPR001589">
    <property type="entry name" value="Actinin_actin-bd_CS"/>
</dbReference>
<evidence type="ECO:0000256" key="7">
    <source>
        <dbReference type="SAM" id="Coils"/>
    </source>
</evidence>
<feature type="domain" description="Calponin-homology (CH)" evidence="9">
    <location>
        <begin position="178"/>
        <end position="283"/>
    </location>
</feature>
<feature type="coiled-coil region" evidence="7">
    <location>
        <begin position="2285"/>
        <end position="2312"/>
    </location>
</feature>
<dbReference type="CDD" id="cd21243">
    <property type="entry name" value="CH_SYNE1_rpt2"/>
    <property type="match status" value="1"/>
</dbReference>
<gene>
    <name evidence="10" type="ORF">APTSU1_001012700</name>
</gene>
<evidence type="ECO:0000313" key="11">
    <source>
        <dbReference type="Proteomes" id="UP001623349"/>
    </source>
</evidence>
<dbReference type="PROSITE" id="PS50021">
    <property type="entry name" value="CH"/>
    <property type="match status" value="2"/>
</dbReference>
<feature type="coiled-coil region" evidence="7">
    <location>
        <begin position="4869"/>
        <end position="4896"/>
    </location>
</feature>
<protein>
    <submittedName>
        <fullName evidence="10">Nesprin-1</fullName>
    </submittedName>
</protein>
<dbReference type="InterPro" id="IPR036872">
    <property type="entry name" value="CH_dom_sf"/>
</dbReference>
<feature type="region of interest" description="Disordered" evidence="8">
    <location>
        <begin position="2432"/>
        <end position="2460"/>
    </location>
</feature>
<sequence>MATSRASSRSHRDIANVMQRLQDEQEIVQKRTFTKWINSHLVKRKPPMVVDDLFEDMKDGIKLLALLEVLSGQKLPCEQGHRMKRIHAVANIGTALKFLEGRKIKLVNINATDIADGRPSIVLGLMWTIILYFQIEELTSNLPQLQSLSSSASSVDSMVSTETASPPSKRKVATKIQGNAKKTLLKWVQHTAGKQMGIEVKDFGKSWRTGLAFHSVIHAIRPELVDLEKVKSRSNRENLEDAFTIAETQLGIPRLLDPEDVDVDKPDEKSIMTYVAQFLTQYPDSHGAGCDVQENERDDRLILKETKVWIEQFERDLTRAQMTESNLQDKYQIVPNTINILGRVSVITAAGDITNNIVERSPKSFKHFRVQYEMKREQVEHMIQPLQRDGKLTLDQALVKQCWERVSSRLFDWHIQLDKSLPAPLGTIGAWLYRAEVALREEITIQQVHEETANTIQRKLEQHKDLLQNTDAHKRAFHEIYRTRSVNGIPMPPDQLEDMAERFHFVSSTSELHLMKMEFLELKYRLLSLLVLAESKLKSWIIKYGRRESVELLLQSYISFIENSKFFEQYEVTYQILKQTAEMYIKADGSVEEAENVMKFMNETTAQWRNLSVEVRSVRSMLEEVISNWDRYGDTVASLQAWLEDAEKMLSQSENAKKDFFRNLPHWIQQHTAMNDAGNFLIETCDEIVSRDLKQQLLLLNGRWRELFMEVKQYARADEMDRMKKEYTDVTTTLSGFATEAHRKLSQPLEVSFINVKLLMQDLEDIEKRAPVMDAQYKMIAKKAHLIAKESPQEEANEMLTSMSRLKEQLSKVKECYSPLLYEAQQLSVPLEELERQITSFYDSLGKINEVLSVLEQEAQSSALFKQKHQRVSLCSPGYPGTHSVDQASLELRNLPASASQVLELKELLACQENCKKSLTLIEKGSQSVQKLMSVSQALKHWDHTKLQKQVADVHHVFQNMIKKTGDWKKHVEANSRLMKKFEESRAELEKVLRVAQEGLEEKGDPEELLRRHTEFFSQLDQRVLNAFLKACDELTDILPEQEQQGLQEAVRKLHKQWKDLQGEAPYHLLHLKIAVEKDRFSAAVEECRAELERETRLAPQEGSEKIIKEHRVFFSDKGPHHLCEKRLQLIEELCVKLPVRDPVRDTSGACHTALKELKASIDNTYMMLVDDPDKWKDYTNRFSEFSSWVSAKEAWLKNVKATPIDTANHDEVKHVVDEIRNDITKKGEILSWLKSRLKHLIDVSSENEAQKRGDELAGLSSSFKALVALLSEVEKMLSNFGECVQYKEIVKSSLEGLMSGSEESKEEAETILDTENLFEAQQLLLHHQQKTKMIAAKKRDLQQQMEQAQHGGQAGPGQEELRKLESTLTGLEQSRERQERRIQVSLRKWERFETNKETVVRYLFQTGSSHERYLSFSSLESLSSELEQTKEFSKRTESIATQAENLVKEATEMPLGPRNKRLLQQQAMSIKEQVKTLEDTLEEDIKTMEMVKSKWDHFGSNFETLSIWITEKENELNSLETSASATDVQISQIKVTIQEIESKIDSIVRLEEEAQSFAQFVTTGESARIKAKLTQIRRYWEELQEHARCLEGTILGHLSQQQKFEENLRKIGQSVSEFAERLADPIQICSSAAETYKVLQEHMDLCQALESLDSTVTMFSASAQKVVNRDSCTQEAASLQQQYEEILHKAKERQKALEDLLAHWQRLEKGLSPFLTWLERCEAIASSPEKDISADRVKVESELQLIQALQNEVVSQASRYSSLLQLKEALFSAASQEDVAVMKLQLAQLDQRWGDLPQIISKRMHFLQSMLAEHKQFDELLFSFSVWIKQFLSELQRTSEINLRDHQVALTRHKDQAAEIEKKRGEVKHLQGHLAQLRSLGRAEDLLPLQSKADDCFQLFEEASQVVERRKLALAQLAEFLQSQACLSSLLHQLRQTVEATRSMSKKQSDALKKDLRDAIQDVKTLESSAISLDGTLTKAQCHLKSGSPEQRTSCRATTDQLALEVERIQNLLGTKQSEADALVALKDAFQEQKEELLRSIEDIEERTDRERLKEPTRQALQHRLRVFNQLEDELNSHEHELCWLKDKAKQIAQKDVAFAPDVDREVNRLEATWDDTKRLIHENQGQCCGLIDLIREYQNLKSTVCKVLEDASNVVAKRATVKDKEDLKWAFSKHETARNEMNSKQKELDSFTSKGKHLLSELKKIHSGDFSLVKTDMESTLDKWLDVSERIEENMDRLRVSLSTWDDVLSGKDEIEGWSNSSLPQLVENISDLNNSLRAEEFLKELESEVKNKALKLEELHSKINNLKELTKNPETPTELQAWPGSQTCMGMLDLSPEAKEMAFQFTAGVKRGGDYCHMYLDHRFIEADLRQKLEHAKEIAEEAKGTLKDFTAQSTQVERFVKDITAWLINVEESLTRCAQTETCEGLKKVKGHTKRTSKSTKQHHLHPRRAQRSGRKYHSVELESLGRAMTGLIKKHEATSQLSSQTQTSIQDALEKHFSGSMKEFQEWFLGAKAAAREASNLTGDSHVLEARLHDLQGVLDSLSDGQSKLDAVTQEGQTLYAHLPKQIISSIQEQITKANEEFQTFLKQCLKDKQALQDCVSELGRRPAQKTKLMGPRDGREVTHRKLRESKHHLSEKKNEIHKVEMFLGELLAARESLDKLSQRGQLLGEESHGIGKGGRRSTQLLTSYQNLLRVTKERLRSCQLALQEHEALEEAMRSMWSRVKDVQDRLACAESTLGDKETLEGRLSQIQDILLMKGEGEVKLNLAIGKGDQALRSSNKEGQQAIRDQLEVLRKAWADVMSSAVHAQSVLESVIDQWNDYLEKKSQLEQWMESVDQKVEHPLQLQPGLKEKFSLLDHFQSIVTEAEDHTGALQQLAAKSRELYQKTQDESFKEASQEELRMQFQDIVTVAKEKMRTVEDLVKDHLMYLDAVQEFTDWLHSAKEELHRWSDTSGDSSATQKKLSKIKELIDSREIGAGRLSRVESLAPAVKQNTAASGCELLNSEMQALRADWRQWEDCLFQAQSSLENLASEMALSEQEFLGQVAQLEQALERFSTLLKTWAQQLTLLEGKNTDEEIVECWHKGQEILDALRKAEPMTEDLKSQLNELCRFSRDLSPYSGKVSGLIKEYNCICLQASKGCQNKEQILQERFQKASRSFQQWLVNAKVATAKCFDLPQNLSEVSSSLQKIQEFLSESENGQHKLNTMLSKGDLLSPLLTKEKSQAIQAKVLTAKEDWKNFHANLHQKESALENLKIQMKDFEVSAEPVQNWLSKTERLVQESSNRLYDLPAKRREQQKLQSVLEEIQCYEPQLHRLKEKAQQLWEGQAASKSFVHRVSQLSSQYLALSNVTKEKVSRLDRIVAEHNQFSLGVKELQDWMSDAVHMLDSYCLPTSDKSVLDGRMLKLEALLSVRQEKEIQMKMIMTRGESVLQGTSPEGSPAVQQQLQAVKEMWESLLSAAIRCKSQLEGALSKWTSYQDDVRQFSSWMDGVEVSLTESERQHTELREKVAALGKAKLLNEEVLSHGSLLETIEVKRAAMTEHYVTQLELQDLQERHQSLKEKAKETVTKLEKLVRLHQEYQRDLKAFESWLGQEQEKLDRCSALEGDTNAHEATLRIFRELQVRCAEGQALLNSVLHTREDVIPSGLPQAEDRVLESLRQDWQVYQHRLAETRTQFNNVVNKLRLMEQKFQQADKWLQRMEEKLTVRSGCQSSRSAKEIQLLQLKKWHEDLSAHRDEVEEVGTRAQEILDESHASSRLGCQATQLTSRYQALLLQVLEQMKFLEEEIQCLEETESSLSSYSDWYGSTHKNFKNVATKIDQVDEAMMGKKLKTLEVLLKDMEKGHSLLKSAREKGERAVKFLEEPEAEALRKEIHAHMEQLKNLTSAVRKEHVSLEKGLHLAREFSDRYKVLTQWMSEYQEVLRMPEEPKMELYEKKAQLSKYKSLKQMVLSHEPSLNSVQEKGEALLELIEDQTLKDKIQKLQSDFQGLCSTGKERVSSLEAKVRDHEDYNTELQEVEKWLLQMSGRLVAPDLLETSSLETTTQQLAHHKAMMEEIAGFEDRLDNLKTKGDTLVGQCPDHLQGKQKQCVQVHLQGTKDSYSAICSTAQRVYRSLEYELQKHVSRQDTLQQCQAWASAVQPDLKPSAQPPLSRAEAVKQVKHFRALQEQARTYLDLLCSMCDLSNSSVKNTAKDIQQTEQLIEQRLVQAQNLTQGWEEIKNLKAELWIYLQDADQQLQNMKRRHAELEINIAQNMVLQVKDFAEQLQCQQASVSAIVEKVNKLTKNQESPELKEISHLKDQWQDLCKQSDKLCAQREQDLQRTRSYHDHMSIVEAFLEKFTTEWDNLARSHAESTAVHLEALKKLALALQEKKHAVDDLKVRKQKLTEQLSLDDRELVREQTSHFERRWFQLEDLVKRKIQVSVTNLEELNVVQARFQELMEWAEEQQPTIVEALKQSPPPGMAQHLLMDHLAICSELEAKQALLKSLTKDADRVMADLGLNERRVIQKALSEAQKHVSCLSDLVGQRRKYLNKALSEKTQFLMAVFQATSQIQQHERKIMFREYICLLPDDVSKQVKTCKTAQASLKTYQNEVTGLWAQGRELMKGITEQERDEVLGKLQELQTAYDTGLQKCSHRLQELEKSLVSRKHFKEDFDKACHWLKQADIVTFPEINLMSERTDLHAQLDKYQSILEQSPEYENLLLTLQTTGQAMLPSLNEVDHSYLSEKLNALPQQFNVIVALAKDKFYKIQEAILARKEYASLIELTTQSLGDLEDQFLKMRKMPSDLVVEESESLQESCRALLGEVVALGAAANELNQKKESFRSTGQPWQPEEMLQLATLYHRLKRQVEQRISLLEDTTGAYKEHARMCRQLESQLDVVRREQAKVNEETLPAEEKLKAYHSLAGSLQDSGVLLKRVVTHLEDLSPHLDPTAYEKAKGQVQSWQEELKQMTSDIGVMVTECESRMVQSRDFQTEMSRSLDWLRRVKAELSGPVCLDLSLQDIQEEIRKIQIHQEEVLSSLRIMGALSHKEQEKFTKAKELISADLEHTLAELQELDGEVQEALRTRQATLTEIYSQCQRYYQVFQAANDWLEDAQEMLQLAGNGLDVESAEENLRSHMEFFKTEGQFHSNVEELRGLVARLDPLIKPTGKEELAQKMASLEKRSQGVIQDSHTQRDLLQRCTVQWQEYQKAREGVIELMNEAEKKLSGFAVLKTSSSHEAEEKLSKHKALVSVVDSFHEKIVALEEKASQLEQTGNDASKATLSRSMTTVWQRWTRLRAVAQDQEKILEDAVDEWKRLSAKVKETTETVGQLQGRLPGSSTEKASKAELMALLESHDTYLMDLERQQLALGVLQQQALSMLQDGALSGPEEEAPMLQEITALQDQCLNMQEKVKNHGKLVKQELQEREAVETRINSVKSWVQETKDYLGNPTMEIDTQLEELKSLLAEATSHRETIEKIAEEQKNKYLGLYTILPSEISLQLAEVALDLKIHDQIQEKVQEIEQGKALSQEFGHQIQKVAKDLTTILTKLKAKTDDLVQAKAEHKVLGEELDSCNSKLMELDAAVQTFSEQHGQLSKPLAKKIGKLTELHQQTIRQAESRLSKLNQAVSHLEEYNEMLESIRKWMEKANILVHGNIAWNSASQLREQYILHQTLLEESDEIDSDLEAMAEKAQYLADVYCTGKLSQQVTQFGRETEELRQAIRVRLQSLQDAAKDMKKFEGELRNLQVALEQAQTILTSPEVGRLSLKEQLSHRQHLLSEMESLKPKVQAVQRCQSALRIPEDVVASLPLCHAALRLQEEASQLQHTAIQQYNIMQEAVVQYEQYKQEMKRLQQLIEEAHREIEDKPMATSNIQELQAQISQHEELAQKIKGYQEQIDSLNSKCKMLTMKAKHATMLLTVTEVEGLAEGTEDLDRELLPTPSAHPSVVMMTAGRCHTLLSPVTEESGEEGTNSDIAYYQALSAEGLQTDAARIPPSAAVSQELYEPGLEPSATAKLGDLQRSWETLKNVISEKQRTLYEALERQQKYQDSLQSVSTKMEAMEMKLGESLQPGRSPESQMAEHQALMDEVQMLQDEINGLQAALAEELESPESDPVEQLALQSTLTVLAERMSTIRMKAAGKRQLLEEKLNDQLEEQRQEQALQRYRCEADELDHWLLNTKATLDVALGTPQEPMDMDAQLVDCQNMLAEIEQKVAALSQLSVHNENLLLEGKAHTKDEAEQLAVKLRALKGSLVELQRALHDRQLNMQGATQEKEENDVDFAATQSPGVQEWLAQARTTRTHQRQSSLQQQKEFEQELAEQKSLLRSVASRGEEILTQHSTAEGSGGPGEKPDVLSQELGMEGARSLAEDRMRVKWETLQQEFSAKQKLLQNVLEQEQEQVLYSSPNRLLSGVIPFRGDTQTQDKSSVTSLLDGLSQAFGEVSSQFLRSGVTGVHRYTWIETDCPSCAECPSVSPTPPHPQSGGTDRQNMHLEQKLYDGVSATSTWLDDVEERLFVATALLPEETEACLFNQEALAKDIKEMSEEMDKNKNLFSQAFPEDSDNRDVIEDTLGCLLGRLSLLDSVVDQRCHQMKERLQQILSFQNDLKVLFTSLADNKYIILQKLANVFELPIVEQMQSERNIVNLTQAIQEAEEGLRELEGGISELKRRADKLQVEQAALQELSKLQDMYDELLVTITSRRSSLHQNLALKSQYDKALQDLVDLLDTGQEKMAGDQKIIISSKEEIQQLLSKHKEYFQGLESHMILTEILFRKIVGFAAVKETQLHADRMAQASAVLKQAHKRGVELEYILEMWSHLDENRQELSRQLEGIENSIPSVGLVEESEDRLVERTSLYQHLKSSLNEYQPKLYQALDDGKRLLMSVSCSELESQLNQLGERWLSNTNKVSKELHRLETILKHWTRYQSEAAELNHWLQSAKDRLAFWTQQSVTVPQELEMVRDHLNAFLEFSKEVDTKSSLKSSVTSTGNQLLRLKKVDTAALRAELSRMDSQWTDLLTGIPVVQEKLHQLQMDKLPSRHAISEVMSWISLMESVILKDEEDIRNAVGYKAIHEYLQKYKGFKIDLNCKQLTADFVNQSVLQISSQDVESKRSDKTDFAEQLGAMNKSWQVLQGRVGEKIQMLEGLLESWSEYENSVQSLKAWFENQERKLEEQRQIGDQNSVQNALKDCQELEDLIKAKEKEVEKIEQNGLALIENKREEVSGSVVSTLQELRQAWASLEGKAGQLKIQLTAALGQWSSHKAACDEINSHLMEARYSLSRFRLLTGSSEAVQVQVDNLQNLHDDLEKQEGDLEKFGSITNQLLKECHPPAAETLSSTLQEVSMRWNNLLEEIAEQLHSSKALLQLWQRYKDYSKQCAAAVQTQEEQTSALLKAATSKDIADDEVTKWIQDCNDLLKGLETAKDSLFVLRELGEQLGQQVDASAAAAIQCEQLCFSRRLGALEQALCKQQAALQAGVVDYETFAKSLEALEAWIVEAEGILQGQDPTHSSDLSTIQERMEELKGLMLKFSSMAPDLDRLNELGYRLPLNDKEIKRIQNLNRHWSLTSSQTTERFSKLQSFLLQHQTFLEKCETWMEFLVQTDTSWQWRSQAIISIFWSSREHMRLFQAEMFSRQQILHSIIVDGQNLLEQGQVDDREEFSLKLTLLSNQWQGVIRRAQQRRGIIDSQIRQWQRYREMAERLRKWLAEVSHLPLSGLGSIPVPLQQVRTLFDEVQFKEKVFLRQQGSYILTVEAGKQLLLSADSGAEAALQAELTDIQEKWKAASMHLEEQKKKLAFLLKDWGECERGIAHSLEKLRTFKKKLSQPLPDHHEELHAEQMRCKELENAAGRWTDDLAELVLLRDALAVYLSAEDISILKERVELLQRQWEELCRQVSLRRQQVSERLNEWAIFSEKNKELCEWLTQMESKVSQNGDILIEEMIEKLKKDYQEEIAVAQENKIQLQQMGERLAKASHESKASGFSTSSAK</sequence>
<feature type="coiled-coil region" evidence="7">
    <location>
        <begin position="2028"/>
        <end position="2055"/>
    </location>
</feature>
<dbReference type="InterPro" id="IPR001715">
    <property type="entry name" value="CH_dom"/>
</dbReference>
<dbReference type="PROSITE" id="PS00020">
    <property type="entry name" value="ACTININ_2"/>
    <property type="match status" value="1"/>
</dbReference>
<feature type="coiled-coil region" evidence="7">
    <location>
        <begin position="5716"/>
        <end position="5743"/>
    </location>
</feature>
<dbReference type="Gene3D" id="1.10.418.10">
    <property type="entry name" value="Calponin-like domain"/>
    <property type="match status" value="2"/>
</dbReference>
<dbReference type="InterPro" id="IPR057932">
    <property type="entry name" value="Spectrin_SYNE1_3"/>
</dbReference>
<keyword evidence="4" id="KW-0472">Membrane</keyword>
<dbReference type="Proteomes" id="UP001623349">
    <property type="component" value="Unassembled WGS sequence"/>
</dbReference>
<comment type="caution">
    <text evidence="10">The sequence shown here is derived from an EMBL/GenBank/DDBJ whole genome shotgun (WGS) entry which is preliminary data.</text>
</comment>
<evidence type="ECO:0000256" key="8">
    <source>
        <dbReference type="SAM" id="MobiDB-lite"/>
    </source>
</evidence>
<dbReference type="PANTHER" id="PTHR14514">
    <property type="entry name" value="PKA ANCHORING PROTEIN"/>
    <property type="match status" value="1"/>
</dbReference>
<dbReference type="SUPFAM" id="SSF47576">
    <property type="entry name" value="Calponin-homology domain, CH-domain"/>
    <property type="match status" value="1"/>
</dbReference>
<feature type="coiled-coil region" evidence="7">
    <location>
        <begin position="5594"/>
        <end position="5621"/>
    </location>
</feature>
<feature type="coiled-coil region" evidence="7">
    <location>
        <begin position="6187"/>
        <end position="6246"/>
    </location>
</feature>
<keyword evidence="11" id="KW-1185">Reference proteome</keyword>
<feature type="coiled-coil region" evidence="7">
    <location>
        <begin position="5822"/>
        <end position="5897"/>
    </location>
</feature>
<dbReference type="EMBL" id="BAAFST010000010">
    <property type="protein sequence ID" value="GAB1294893.1"/>
    <property type="molecule type" value="Genomic_DNA"/>
</dbReference>
<evidence type="ECO:0000256" key="5">
    <source>
        <dbReference type="ARBA" id="ARBA00023203"/>
    </source>
</evidence>
<evidence type="ECO:0000256" key="4">
    <source>
        <dbReference type="ARBA" id="ARBA00023136"/>
    </source>
</evidence>
<keyword evidence="2" id="KW-0597">Phosphoprotein</keyword>
<dbReference type="PROSITE" id="PS00019">
    <property type="entry name" value="ACTININ_1"/>
    <property type="match status" value="1"/>
</dbReference>
<feature type="compositionally biased region" description="Basic and acidic residues" evidence="8">
    <location>
        <begin position="7952"/>
        <end position="7961"/>
    </location>
</feature>
<evidence type="ECO:0000256" key="1">
    <source>
        <dbReference type="ARBA" id="ARBA00004126"/>
    </source>
</evidence>
<dbReference type="SMART" id="SM00033">
    <property type="entry name" value="CH"/>
    <property type="match status" value="2"/>
</dbReference>
<name>A0ABQ0F6Q8_APOSI</name>
<accession>A0ABQ0F6Q8</accession>
<reference evidence="10 11" key="1">
    <citation type="submission" date="2024-08" db="EMBL/GenBank/DDBJ databases">
        <title>The draft genome of Apodemus speciosus.</title>
        <authorList>
            <person name="Nabeshima K."/>
            <person name="Suzuki S."/>
            <person name="Onuma M."/>
        </authorList>
    </citation>
    <scope>NUCLEOTIDE SEQUENCE [LARGE SCALE GENOMIC DNA]</scope>
    <source>
        <strain evidence="10">IB14-021</strain>
    </source>
</reference>
<feature type="coiled-coil region" evidence="7">
    <location>
        <begin position="2369"/>
        <end position="2396"/>
    </location>
</feature>
<feature type="coiled-coil region" evidence="7">
    <location>
        <begin position="5241"/>
        <end position="5268"/>
    </location>
</feature>
<dbReference type="SMART" id="SM00150">
    <property type="entry name" value="SPEC"/>
    <property type="match status" value="37"/>
</dbReference>
<comment type="subcellular location">
    <subcellularLocation>
        <location evidence="1">Nucleus membrane</location>
    </subcellularLocation>
</comment>
<dbReference type="PANTHER" id="PTHR14514:SF3">
    <property type="entry name" value="NESPRIN-1"/>
    <property type="match status" value="1"/>
</dbReference>